<evidence type="ECO:0000256" key="1">
    <source>
        <dbReference type="SAM" id="MobiDB-lite"/>
    </source>
</evidence>
<reference evidence="2 3" key="1">
    <citation type="submission" date="2017-12" db="EMBL/GenBank/DDBJ databases">
        <title>Comparative genomics of Botrytis spp.</title>
        <authorList>
            <person name="Valero-Jimenez C.A."/>
            <person name="Tapia P."/>
            <person name="Veloso J."/>
            <person name="Silva-Moreno E."/>
            <person name="Staats M."/>
            <person name="Valdes J.H."/>
            <person name="Van Kan J.A.L."/>
        </authorList>
    </citation>
    <scope>NUCLEOTIDE SEQUENCE [LARGE SCALE GENOMIC DNA]</scope>
    <source>
        <strain evidence="2 3">Be9601</strain>
    </source>
</reference>
<evidence type="ECO:0000313" key="2">
    <source>
        <dbReference type="EMBL" id="TGO74937.1"/>
    </source>
</evidence>
<dbReference type="Proteomes" id="UP000297229">
    <property type="component" value="Unassembled WGS sequence"/>
</dbReference>
<dbReference type="EMBL" id="PQXM01000245">
    <property type="protein sequence ID" value="TGO74937.1"/>
    <property type="molecule type" value="Genomic_DNA"/>
</dbReference>
<comment type="caution">
    <text evidence="2">The sequence shown here is derived from an EMBL/GenBank/DDBJ whole genome shotgun (WGS) entry which is preliminary data.</text>
</comment>
<organism evidence="2 3">
    <name type="scientific">Botrytis elliptica</name>
    <dbReference type="NCBI Taxonomy" id="278938"/>
    <lineage>
        <taxon>Eukaryota</taxon>
        <taxon>Fungi</taxon>
        <taxon>Dikarya</taxon>
        <taxon>Ascomycota</taxon>
        <taxon>Pezizomycotina</taxon>
        <taxon>Leotiomycetes</taxon>
        <taxon>Helotiales</taxon>
        <taxon>Sclerotiniaceae</taxon>
        <taxon>Botrytis</taxon>
    </lineage>
</organism>
<dbReference type="AlphaFoldDB" id="A0A4Z1K105"/>
<keyword evidence="3" id="KW-1185">Reference proteome</keyword>
<protein>
    <submittedName>
        <fullName evidence="2">Uncharacterized protein</fullName>
    </submittedName>
</protein>
<evidence type="ECO:0000313" key="3">
    <source>
        <dbReference type="Proteomes" id="UP000297229"/>
    </source>
</evidence>
<feature type="region of interest" description="Disordered" evidence="1">
    <location>
        <begin position="1"/>
        <end position="40"/>
    </location>
</feature>
<name>A0A4Z1K105_9HELO</name>
<feature type="compositionally biased region" description="Polar residues" evidence="1">
    <location>
        <begin position="30"/>
        <end position="40"/>
    </location>
</feature>
<accession>A0A4Z1K105</accession>
<gene>
    <name evidence="2" type="ORF">BELL_0246g00060</name>
</gene>
<proteinExistence type="predicted"/>
<sequence>MSTLSIEVPVMEDYGRGDIGTVEETDTKPDTSSSNVSTLSVEVPAMEACTTGTIGTVDEPVIEFPKPHSRFA</sequence>